<dbReference type="CDD" id="cd22157">
    <property type="entry name" value="F-box_AtFBW1-like"/>
    <property type="match status" value="1"/>
</dbReference>
<dbReference type="PANTHER" id="PTHR31672">
    <property type="entry name" value="BNACNNG10540D PROTEIN"/>
    <property type="match status" value="1"/>
</dbReference>
<dbReference type="InterPro" id="IPR050796">
    <property type="entry name" value="SCF_F-box_component"/>
</dbReference>
<organism evidence="2 3">
    <name type="scientific">Castilleja foliolosa</name>
    <dbReference type="NCBI Taxonomy" id="1961234"/>
    <lineage>
        <taxon>Eukaryota</taxon>
        <taxon>Viridiplantae</taxon>
        <taxon>Streptophyta</taxon>
        <taxon>Embryophyta</taxon>
        <taxon>Tracheophyta</taxon>
        <taxon>Spermatophyta</taxon>
        <taxon>Magnoliopsida</taxon>
        <taxon>eudicotyledons</taxon>
        <taxon>Gunneridae</taxon>
        <taxon>Pentapetalae</taxon>
        <taxon>asterids</taxon>
        <taxon>lamiids</taxon>
        <taxon>Lamiales</taxon>
        <taxon>Orobanchaceae</taxon>
        <taxon>Pedicularideae</taxon>
        <taxon>Castillejinae</taxon>
        <taxon>Castilleja</taxon>
    </lineage>
</organism>
<accession>A0ABD3CJJ3</accession>
<gene>
    <name evidence="2" type="ORF">CASFOL_027848</name>
</gene>
<sequence length="443" mass="51570">MAPIKGSIALADCVFPEEIMLCILTRLPVKSILRFRSVCKPWSNFFSTPEFRKMHQVMSLFEIDSDETKPKILDHPRPDIRHKEIVGCCNGLICLIRPHLVLSNIVLWNPAMKLYKYVRVLGNVSFFSSIKTKSLGFGYDAERDDYKVVRIFCFLEKEEDDVGVLLLHKNSVIVNGNPYWVAEVEEDSSMSRVGEFLVCFDVRRMVFKAVPLHNLDSDTEHATLMDWKESLGSLVCTRDYDNMTKPLHVLVFDDGDRIWRKAYTFGPIEVDVGRVLECSVNVKMLCCKDEKLFVFDPETGWVKFYESERPLLVIHSFLYTERLTWITGMESEPEKEENCFWEVICCHSKRNKWFVFDSGNGWVEKIVTQSFDIYGYLKSLSYIEGGERRRSYLMKGDLQVKRKIIFEPSDYSQRLNFKSTLSMVNKQNAFCEGEESKMCFLNI</sequence>
<dbReference type="PROSITE" id="PS50181">
    <property type="entry name" value="FBOX"/>
    <property type="match status" value="1"/>
</dbReference>
<dbReference type="EMBL" id="JAVIJP010000036">
    <property type="protein sequence ID" value="KAL3628802.1"/>
    <property type="molecule type" value="Genomic_DNA"/>
</dbReference>
<dbReference type="SMART" id="SM00256">
    <property type="entry name" value="FBOX"/>
    <property type="match status" value="1"/>
</dbReference>
<dbReference type="Proteomes" id="UP001632038">
    <property type="component" value="Unassembled WGS sequence"/>
</dbReference>
<proteinExistence type="predicted"/>
<dbReference type="Pfam" id="PF07734">
    <property type="entry name" value="FBA_1"/>
    <property type="match status" value="1"/>
</dbReference>
<keyword evidence="3" id="KW-1185">Reference proteome</keyword>
<dbReference type="PANTHER" id="PTHR31672:SF13">
    <property type="entry name" value="F-BOX PROTEIN CPR30-LIKE"/>
    <property type="match status" value="1"/>
</dbReference>
<dbReference type="Gene3D" id="1.20.1280.50">
    <property type="match status" value="1"/>
</dbReference>
<evidence type="ECO:0000313" key="2">
    <source>
        <dbReference type="EMBL" id="KAL3628802.1"/>
    </source>
</evidence>
<dbReference type="InterPro" id="IPR006527">
    <property type="entry name" value="F-box-assoc_dom_typ1"/>
</dbReference>
<evidence type="ECO:0000313" key="3">
    <source>
        <dbReference type="Proteomes" id="UP001632038"/>
    </source>
</evidence>
<dbReference type="SUPFAM" id="SSF81383">
    <property type="entry name" value="F-box domain"/>
    <property type="match status" value="1"/>
</dbReference>
<feature type="domain" description="F-box" evidence="1">
    <location>
        <begin position="9"/>
        <end position="54"/>
    </location>
</feature>
<comment type="caution">
    <text evidence="2">The sequence shown here is derived from an EMBL/GenBank/DDBJ whole genome shotgun (WGS) entry which is preliminary data.</text>
</comment>
<dbReference type="InterPro" id="IPR001810">
    <property type="entry name" value="F-box_dom"/>
</dbReference>
<protein>
    <recommendedName>
        <fullName evidence="1">F-box domain-containing protein</fullName>
    </recommendedName>
</protein>
<dbReference type="AlphaFoldDB" id="A0ABD3CJJ3"/>
<evidence type="ECO:0000259" key="1">
    <source>
        <dbReference type="PROSITE" id="PS50181"/>
    </source>
</evidence>
<dbReference type="Pfam" id="PF00646">
    <property type="entry name" value="F-box"/>
    <property type="match status" value="1"/>
</dbReference>
<name>A0ABD3CJJ3_9LAMI</name>
<dbReference type="InterPro" id="IPR036047">
    <property type="entry name" value="F-box-like_dom_sf"/>
</dbReference>
<reference evidence="3" key="1">
    <citation type="journal article" date="2024" name="IScience">
        <title>Strigolactones Initiate the Formation of Haustorium-like Structures in Castilleja.</title>
        <authorList>
            <person name="Buerger M."/>
            <person name="Peterson D."/>
            <person name="Chory J."/>
        </authorList>
    </citation>
    <scope>NUCLEOTIDE SEQUENCE [LARGE SCALE GENOMIC DNA]</scope>
</reference>